<feature type="non-terminal residue" evidence="2">
    <location>
        <position position="1"/>
    </location>
</feature>
<organism evidence="2 3">
    <name type="scientific">Mycena rosella</name>
    <name type="common">Pink bonnet</name>
    <name type="synonym">Agaricus rosellus</name>
    <dbReference type="NCBI Taxonomy" id="1033263"/>
    <lineage>
        <taxon>Eukaryota</taxon>
        <taxon>Fungi</taxon>
        <taxon>Dikarya</taxon>
        <taxon>Basidiomycota</taxon>
        <taxon>Agaricomycotina</taxon>
        <taxon>Agaricomycetes</taxon>
        <taxon>Agaricomycetidae</taxon>
        <taxon>Agaricales</taxon>
        <taxon>Marasmiineae</taxon>
        <taxon>Mycenaceae</taxon>
        <taxon>Mycena</taxon>
    </lineage>
</organism>
<comment type="caution">
    <text evidence="2">The sequence shown here is derived from an EMBL/GenBank/DDBJ whole genome shotgun (WGS) entry which is preliminary data.</text>
</comment>
<evidence type="ECO:0000313" key="3">
    <source>
        <dbReference type="Proteomes" id="UP001221757"/>
    </source>
</evidence>
<reference evidence="2" key="1">
    <citation type="submission" date="2023-03" db="EMBL/GenBank/DDBJ databases">
        <title>Massive genome expansion in bonnet fungi (Mycena s.s.) driven by repeated elements and novel gene families across ecological guilds.</title>
        <authorList>
            <consortium name="Lawrence Berkeley National Laboratory"/>
            <person name="Harder C.B."/>
            <person name="Miyauchi S."/>
            <person name="Viragh M."/>
            <person name="Kuo A."/>
            <person name="Thoen E."/>
            <person name="Andreopoulos B."/>
            <person name="Lu D."/>
            <person name="Skrede I."/>
            <person name="Drula E."/>
            <person name="Henrissat B."/>
            <person name="Morin E."/>
            <person name="Kohler A."/>
            <person name="Barry K."/>
            <person name="LaButti K."/>
            <person name="Morin E."/>
            <person name="Salamov A."/>
            <person name="Lipzen A."/>
            <person name="Mereny Z."/>
            <person name="Hegedus B."/>
            <person name="Baldrian P."/>
            <person name="Stursova M."/>
            <person name="Weitz H."/>
            <person name="Taylor A."/>
            <person name="Grigoriev I.V."/>
            <person name="Nagy L.G."/>
            <person name="Martin F."/>
            <person name="Kauserud H."/>
        </authorList>
    </citation>
    <scope>NUCLEOTIDE SEQUENCE</scope>
    <source>
        <strain evidence="2">CBHHK067</strain>
    </source>
</reference>
<feature type="non-terminal residue" evidence="2">
    <location>
        <position position="285"/>
    </location>
</feature>
<evidence type="ECO:0000256" key="1">
    <source>
        <dbReference type="SAM" id="MobiDB-lite"/>
    </source>
</evidence>
<sequence length="285" mass="31876">DKRGTWGYVVDARLEMLDKKNSTVEEGSHANMLLQTWSPNQRKLPRNLKGMLKCVQKYGVAFETVLPSAEIGGMLPLWHHFSGDPTKSQRNNSEACRCLRANHGVQTIEQGLPLPQWLRNPAHKPRANCKCILCDEDRRHRGCKNPHSCSKAVETRLSQLKPKWDPRNMLLGSAHEENDPPHGPERATRFQPPKQITKLSEGLHIFTVREPMGPVDPLEATGGREPPRRDPVRIFISGKVATQNGEAQAGAGVWYGTADPRNMSIRLPGDRDQASTNAEIHTAIM</sequence>
<evidence type="ECO:0000313" key="2">
    <source>
        <dbReference type="EMBL" id="KAJ7708190.1"/>
    </source>
</evidence>
<dbReference type="AlphaFoldDB" id="A0AAD7MAT7"/>
<dbReference type="Proteomes" id="UP001221757">
    <property type="component" value="Unassembled WGS sequence"/>
</dbReference>
<gene>
    <name evidence="2" type="ORF">B0H17DRAFT_889545</name>
</gene>
<name>A0AAD7MAT7_MYCRO</name>
<keyword evidence="3" id="KW-1185">Reference proteome</keyword>
<dbReference type="EMBL" id="JARKIE010000004">
    <property type="protein sequence ID" value="KAJ7708190.1"/>
    <property type="molecule type" value="Genomic_DNA"/>
</dbReference>
<protein>
    <submittedName>
        <fullName evidence="2">Uncharacterized protein</fullName>
    </submittedName>
</protein>
<proteinExistence type="predicted"/>
<feature type="region of interest" description="Disordered" evidence="1">
    <location>
        <begin position="170"/>
        <end position="189"/>
    </location>
</feature>
<feature type="compositionally biased region" description="Basic and acidic residues" evidence="1">
    <location>
        <begin position="174"/>
        <end position="188"/>
    </location>
</feature>
<accession>A0AAD7MAT7</accession>